<dbReference type="OrthoDB" id="2472181at2"/>
<keyword evidence="7" id="KW-1185">Reference proteome</keyword>
<dbReference type="InterPro" id="IPR009081">
    <property type="entry name" value="PP-bd_ACP"/>
</dbReference>
<dbReference type="InterPro" id="IPR006162">
    <property type="entry name" value="Ppantetheine_attach_site"/>
</dbReference>
<dbReference type="InterPro" id="IPR020806">
    <property type="entry name" value="PKS_PP-bd"/>
</dbReference>
<dbReference type="PANTHER" id="PTHR45527">
    <property type="entry name" value="NONRIBOSOMAL PEPTIDE SYNTHETASE"/>
    <property type="match status" value="1"/>
</dbReference>
<dbReference type="Gene3D" id="1.10.1200.10">
    <property type="entry name" value="ACP-like"/>
    <property type="match status" value="1"/>
</dbReference>
<dbReference type="Proteomes" id="UP000236178">
    <property type="component" value="Unassembled WGS sequence"/>
</dbReference>
<name>A0A2I0SWZ6_9ACTN</name>
<dbReference type="Gene3D" id="3.40.50.980">
    <property type="match status" value="2"/>
</dbReference>
<dbReference type="AlphaFoldDB" id="A0A2I0SWZ6"/>
<dbReference type="CDD" id="cd05930">
    <property type="entry name" value="A_NRPS"/>
    <property type="match status" value="1"/>
</dbReference>
<evidence type="ECO:0000256" key="2">
    <source>
        <dbReference type="ARBA" id="ARBA00022450"/>
    </source>
</evidence>
<dbReference type="CDD" id="cd19531">
    <property type="entry name" value="LCL_NRPS-like"/>
    <property type="match status" value="1"/>
</dbReference>
<feature type="domain" description="Carrier" evidence="5">
    <location>
        <begin position="1030"/>
        <end position="1105"/>
    </location>
</feature>
<dbReference type="NCBIfam" id="TIGR01733">
    <property type="entry name" value="AA-adenyl-dom"/>
    <property type="match status" value="1"/>
</dbReference>
<evidence type="ECO:0000256" key="4">
    <source>
        <dbReference type="SAM" id="MobiDB-lite"/>
    </source>
</evidence>
<sequence length="1112" mass="121320">MPGALRGAAQSQGALREPHGPRVRRRRTPRDRTGPLPTGQRRIHPVTDQPAQRTLPTRLGQEGPSPASFSQARLWFADQMGRRGLEFVYPYALRLRGPLDADAFAGALDAVVARHETLRTTFVSHDGEPLQVVNEPFSLGLEVTPVEARADESAEAALEREIRAVVELRFDLSQGPVLRARLFRVGPDEHVFLLVIHHIATDGWSMEIVFREIGEAYEALRSGREPEFPELSLQFADVASWERQRFAAGEFAADLAFWREHLEGCPHVLALPLDRPKPAVQSFDGRLLSFEVPAADATALAELAKECGASTHMVLLATFQLLMARWSGQYDFVVGTPAANREVSEAEELVGFFMNLLPLRAAVDPAGSFRDLVARVRESSLDAYDHQGLSFDRLVEEIAPERTLAHNPLVQIAFNMEKHPRLTIDGVGVEALDVQPDITRYDLAVDYFVEPSGALRWDFYYASDLFEPESIEALTRRFARLLRTVTARPDASLAVLPVLDEQEEARVLGLGRGPQPEGDAPTLLDRFRTAVETRPDTPAVVDGDTVLTFAELDRRATEIARIVAAHGAGPEEVVGLCLPRSAELLAAMLGVLRTGASYLPLDPQYPAERLDYLIRDSAVRVVLTASRTERDARLGGLATTVRLDEAQPGAAAPTPLVEVRPDQCAYVIYTSGSTGRPKGVQVSHGSLASLLAGLEHSGAVRTADGRVGWNASPSFDASVQQWTRVCRGDTVVIVDEAVRRSPELLADFVARQRLTDLDLTPSHAEHLAGPLAEALGSVGGLRLWIGGEPLPVALWETLGALTDRGVLDAVNVYGTTETAVDTTWAPVTSRTPPHLGTSLAGQTVRLLDGGLLPVPVGTPGELYVCGVSVARGYLGRPGLTASRFVPDPWAADGSRMYRTGDRARWTPDGRLEYLGRTDHQVKVRGYRIELGEIESVLAEFPGTLDCGVVRKEHEGDAGLAAYLRTTPGTTARQVREHAESRLPEWMRPSTYTLLEEMPLTPAGKLDRVALAEIKTSGPSEAETSAPEADVPRSATEELLIRICQEVLGVEGLRPSDHFFEAGGHSLLAIRVVARLKRQAQLVIPMTAVFENPVLRDLAAYVEEAIRARMASS</sequence>
<dbReference type="SUPFAM" id="SSF52777">
    <property type="entry name" value="CoA-dependent acyltransferases"/>
    <property type="match status" value="2"/>
</dbReference>
<dbReference type="InterPro" id="IPR023213">
    <property type="entry name" value="CAT-like_dom_sf"/>
</dbReference>
<comment type="cofactor">
    <cofactor evidence="1">
        <name>pantetheine 4'-phosphate</name>
        <dbReference type="ChEBI" id="CHEBI:47942"/>
    </cofactor>
</comment>
<dbReference type="SMART" id="SM00823">
    <property type="entry name" value="PKS_PP"/>
    <property type="match status" value="1"/>
</dbReference>
<dbReference type="InterPro" id="IPR020845">
    <property type="entry name" value="AMP-binding_CS"/>
</dbReference>
<dbReference type="SUPFAM" id="SSF47336">
    <property type="entry name" value="ACP-like"/>
    <property type="match status" value="1"/>
</dbReference>
<dbReference type="FunFam" id="1.10.1200.10:FF:000005">
    <property type="entry name" value="Nonribosomal peptide synthetase 1"/>
    <property type="match status" value="1"/>
</dbReference>
<dbReference type="Gene3D" id="3.30.559.10">
    <property type="entry name" value="Chloramphenicol acetyltransferase-like domain"/>
    <property type="match status" value="1"/>
</dbReference>
<evidence type="ECO:0000259" key="5">
    <source>
        <dbReference type="PROSITE" id="PS50075"/>
    </source>
</evidence>
<dbReference type="GO" id="GO:0005829">
    <property type="term" value="C:cytosol"/>
    <property type="evidence" value="ECO:0007669"/>
    <property type="project" value="TreeGrafter"/>
</dbReference>
<accession>A0A2I0SWZ6</accession>
<dbReference type="InterPro" id="IPR025110">
    <property type="entry name" value="AMP-bd_C"/>
</dbReference>
<dbReference type="Gene3D" id="3.30.559.30">
    <property type="entry name" value="Nonribosomal peptide synthetase, condensation domain"/>
    <property type="match status" value="1"/>
</dbReference>
<dbReference type="GO" id="GO:0043041">
    <property type="term" value="P:amino acid activation for nonribosomal peptide biosynthetic process"/>
    <property type="evidence" value="ECO:0007669"/>
    <property type="project" value="TreeGrafter"/>
</dbReference>
<dbReference type="PANTHER" id="PTHR45527:SF1">
    <property type="entry name" value="FATTY ACID SYNTHASE"/>
    <property type="match status" value="1"/>
</dbReference>
<organism evidence="6 7">
    <name type="scientific">Streptomyces populi</name>
    <dbReference type="NCBI Taxonomy" id="2058924"/>
    <lineage>
        <taxon>Bacteria</taxon>
        <taxon>Bacillati</taxon>
        <taxon>Actinomycetota</taxon>
        <taxon>Actinomycetes</taxon>
        <taxon>Kitasatosporales</taxon>
        <taxon>Streptomycetaceae</taxon>
        <taxon>Streptomyces</taxon>
    </lineage>
</organism>
<dbReference type="InterPro" id="IPR000873">
    <property type="entry name" value="AMP-dep_synth/lig_dom"/>
</dbReference>
<dbReference type="Pfam" id="PF00668">
    <property type="entry name" value="Condensation"/>
    <property type="match status" value="1"/>
</dbReference>
<dbReference type="GO" id="GO:0044550">
    <property type="term" value="P:secondary metabolite biosynthetic process"/>
    <property type="evidence" value="ECO:0007669"/>
    <property type="project" value="TreeGrafter"/>
</dbReference>
<proteinExistence type="predicted"/>
<comment type="caution">
    <text evidence="6">The sequence shown here is derived from an EMBL/GenBank/DDBJ whole genome shotgun (WGS) entry which is preliminary data.</text>
</comment>
<evidence type="ECO:0000256" key="3">
    <source>
        <dbReference type="ARBA" id="ARBA00022553"/>
    </source>
</evidence>
<dbReference type="GO" id="GO:0008610">
    <property type="term" value="P:lipid biosynthetic process"/>
    <property type="evidence" value="ECO:0007669"/>
    <property type="project" value="UniProtKB-ARBA"/>
</dbReference>
<dbReference type="Pfam" id="PF13193">
    <property type="entry name" value="AMP-binding_C"/>
    <property type="match status" value="1"/>
</dbReference>
<feature type="region of interest" description="Disordered" evidence="4">
    <location>
        <begin position="1"/>
        <end position="66"/>
    </location>
</feature>
<dbReference type="InterPro" id="IPR045851">
    <property type="entry name" value="AMP-bd_C_sf"/>
</dbReference>
<dbReference type="InterPro" id="IPR001242">
    <property type="entry name" value="Condensation_dom"/>
</dbReference>
<dbReference type="InterPro" id="IPR010071">
    <property type="entry name" value="AA_adenyl_dom"/>
</dbReference>
<dbReference type="Gene3D" id="3.30.300.30">
    <property type="match status" value="1"/>
</dbReference>
<dbReference type="SUPFAM" id="SSF56801">
    <property type="entry name" value="Acetyl-CoA synthetase-like"/>
    <property type="match status" value="1"/>
</dbReference>
<dbReference type="EMBL" id="PJOS01000003">
    <property type="protein sequence ID" value="PKT74468.1"/>
    <property type="molecule type" value="Genomic_DNA"/>
</dbReference>
<dbReference type="FunFam" id="3.40.50.980:FF:000001">
    <property type="entry name" value="Non-ribosomal peptide synthetase"/>
    <property type="match status" value="1"/>
</dbReference>
<dbReference type="GO" id="GO:0031177">
    <property type="term" value="F:phosphopantetheine binding"/>
    <property type="evidence" value="ECO:0007669"/>
    <property type="project" value="InterPro"/>
</dbReference>
<dbReference type="PROSITE" id="PS00455">
    <property type="entry name" value="AMP_BINDING"/>
    <property type="match status" value="1"/>
</dbReference>
<dbReference type="Gene3D" id="2.30.38.10">
    <property type="entry name" value="Luciferase, Domain 3"/>
    <property type="match status" value="1"/>
</dbReference>
<protein>
    <recommendedName>
        <fullName evidence="5">Carrier domain-containing protein</fullName>
    </recommendedName>
</protein>
<dbReference type="InterPro" id="IPR036736">
    <property type="entry name" value="ACP-like_sf"/>
</dbReference>
<keyword evidence="2" id="KW-0596">Phosphopantetheine</keyword>
<dbReference type="GO" id="GO:0017000">
    <property type="term" value="P:antibiotic biosynthetic process"/>
    <property type="evidence" value="ECO:0007669"/>
    <property type="project" value="UniProtKB-ARBA"/>
</dbReference>
<reference evidence="6 7" key="1">
    <citation type="submission" date="2017-12" db="EMBL/GenBank/DDBJ databases">
        <title>Streptomyces populusis sp. nov., a novel endophytic actinobacterium isolated from stems of Populus adenopoda Maxim.</title>
        <authorList>
            <person name="Wang Z."/>
        </authorList>
    </citation>
    <scope>NUCLEOTIDE SEQUENCE [LARGE SCALE GENOMIC DNA]</scope>
    <source>
        <strain evidence="6 7">A249</strain>
    </source>
</reference>
<gene>
    <name evidence="6" type="ORF">CW362_02285</name>
</gene>
<dbReference type="PROSITE" id="PS00012">
    <property type="entry name" value="PHOSPHOPANTETHEINE"/>
    <property type="match status" value="1"/>
</dbReference>
<evidence type="ECO:0000313" key="6">
    <source>
        <dbReference type="EMBL" id="PKT74468.1"/>
    </source>
</evidence>
<evidence type="ECO:0000256" key="1">
    <source>
        <dbReference type="ARBA" id="ARBA00001957"/>
    </source>
</evidence>
<evidence type="ECO:0000313" key="7">
    <source>
        <dbReference type="Proteomes" id="UP000236178"/>
    </source>
</evidence>
<dbReference type="Pfam" id="PF00550">
    <property type="entry name" value="PP-binding"/>
    <property type="match status" value="1"/>
</dbReference>
<dbReference type="PROSITE" id="PS50075">
    <property type="entry name" value="CARRIER"/>
    <property type="match status" value="1"/>
</dbReference>
<dbReference type="GO" id="GO:0003824">
    <property type="term" value="F:catalytic activity"/>
    <property type="evidence" value="ECO:0007669"/>
    <property type="project" value="InterPro"/>
</dbReference>
<keyword evidence="3" id="KW-0597">Phosphoprotein</keyword>
<dbReference type="Pfam" id="PF00501">
    <property type="entry name" value="AMP-binding"/>
    <property type="match status" value="1"/>
</dbReference>